<gene>
    <name evidence="1" type="ORF">HQ394_09470</name>
</gene>
<dbReference type="Proteomes" id="UP000516369">
    <property type="component" value="Chromosome"/>
</dbReference>
<protein>
    <submittedName>
        <fullName evidence="1">Uncharacterized protein</fullName>
    </submittedName>
</protein>
<reference evidence="1 2" key="1">
    <citation type="submission" date="2020-05" db="EMBL/GenBank/DDBJ databases">
        <title>Complete closed genome sequence of Defluviicoccus vanus.</title>
        <authorList>
            <person name="Bessarab I."/>
            <person name="Arumugam K."/>
            <person name="Maszenan A.M."/>
            <person name="Seviour R.J."/>
            <person name="Williams R.B."/>
        </authorList>
    </citation>
    <scope>NUCLEOTIDE SEQUENCE [LARGE SCALE GENOMIC DNA]</scope>
    <source>
        <strain evidence="1 2">Ben 114</strain>
    </source>
</reference>
<dbReference type="EMBL" id="CP053923">
    <property type="protein sequence ID" value="QNT69519.1"/>
    <property type="molecule type" value="Genomic_DNA"/>
</dbReference>
<dbReference type="KEGG" id="dvn:HQ394_09470"/>
<proteinExistence type="predicted"/>
<dbReference type="AlphaFoldDB" id="A0A7H1N1D3"/>
<accession>A0A7H1N1D3</accession>
<name>A0A7H1N1D3_9PROT</name>
<keyword evidence="2" id="KW-1185">Reference proteome</keyword>
<evidence type="ECO:0000313" key="2">
    <source>
        <dbReference type="Proteomes" id="UP000516369"/>
    </source>
</evidence>
<evidence type="ECO:0000313" key="1">
    <source>
        <dbReference type="EMBL" id="QNT69519.1"/>
    </source>
</evidence>
<sequence length="142" mass="16330">MRGGDPLSLVDQTLKLRGQDQERAGRHVRSVLLIDTDRLEDGSERSREAIELAQRSELVLIRQRPCFEGVLLRLHADHSQTFPHYARDAEHRLIKTWPSYRKPVNRQQLASRFQLSDLVQAAQADTEICTLLQILELPTNLP</sequence>
<organism evidence="1 2">
    <name type="scientific">Defluviicoccus vanus</name>
    <dbReference type="NCBI Taxonomy" id="111831"/>
    <lineage>
        <taxon>Bacteria</taxon>
        <taxon>Pseudomonadati</taxon>
        <taxon>Pseudomonadota</taxon>
        <taxon>Alphaproteobacteria</taxon>
        <taxon>Rhodospirillales</taxon>
        <taxon>Rhodospirillaceae</taxon>
        <taxon>Defluviicoccus</taxon>
    </lineage>
</organism>